<keyword evidence="4" id="KW-0479">Metal-binding</keyword>
<dbReference type="GO" id="GO:0003924">
    <property type="term" value="F:GTPase activity"/>
    <property type="evidence" value="ECO:0007669"/>
    <property type="project" value="InterPro"/>
</dbReference>
<dbReference type="GO" id="GO:0046872">
    <property type="term" value="F:metal ion binding"/>
    <property type="evidence" value="ECO:0007669"/>
    <property type="project" value="UniProtKB-KW"/>
</dbReference>
<evidence type="ECO:0000256" key="1">
    <source>
        <dbReference type="ARBA" id="ARBA00022741"/>
    </source>
</evidence>
<dbReference type="GO" id="GO:0005525">
    <property type="term" value="F:GTP binding"/>
    <property type="evidence" value="ECO:0007669"/>
    <property type="project" value="UniProtKB-KW"/>
</dbReference>
<evidence type="ECO:0000256" key="2">
    <source>
        <dbReference type="ARBA" id="ARBA00023134"/>
    </source>
</evidence>
<dbReference type="Pfam" id="PF00025">
    <property type="entry name" value="Arf"/>
    <property type="match status" value="1"/>
</dbReference>
<feature type="binding site" evidence="4">
    <location>
        <position position="33"/>
    </location>
    <ligand>
        <name>Mg(2+)</name>
        <dbReference type="ChEBI" id="CHEBI:18420"/>
    </ligand>
</feature>
<proteinExistence type="predicted"/>
<dbReference type="SUPFAM" id="SSF52540">
    <property type="entry name" value="P-loop containing nucleoside triphosphate hydrolases"/>
    <property type="match status" value="1"/>
</dbReference>
<dbReference type="Proteomes" id="UP000000539">
    <property type="component" value="Chromosome Z"/>
</dbReference>
<evidence type="ECO:0000313" key="6">
    <source>
        <dbReference type="Proteomes" id="UP000000539"/>
    </source>
</evidence>
<reference evidence="5" key="3">
    <citation type="submission" date="2025-09" db="UniProtKB">
        <authorList>
            <consortium name="Ensembl"/>
        </authorList>
    </citation>
    <scope>IDENTIFICATION</scope>
    <source>
        <strain evidence="5">broiler</strain>
    </source>
</reference>
<evidence type="ECO:0000256" key="4">
    <source>
        <dbReference type="PIRSR" id="PIRSR606689-2"/>
    </source>
</evidence>
<dbReference type="InterPro" id="IPR027417">
    <property type="entry name" value="P-loop_NTPase"/>
</dbReference>
<dbReference type="PANTHER" id="PTHR45732">
    <property type="entry name" value="ADP-RIBOSYLATION FACTOR-LIKE PROTEIN 8"/>
    <property type="match status" value="1"/>
</dbReference>
<dbReference type="Ensembl" id="ENSGALT00010033703.1">
    <property type="protein sequence ID" value="ENSGALP00010019846.1"/>
    <property type="gene ID" value="ENSGALG00010014049.1"/>
</dbReference>
<reference evidence="5" key="2">
    <citation type="submission" date="2025-08" db="UniProtKB">
        <authorList>
            <consortium name="Ensembl"/>
        </authorList>
    </citation>
    <scope>IDENTIFICATION</scope>
    <source>
        <strain evidence="5">broiler</strain>
    </source>
</reference>
<sequence>MLALFSELLDSFQVLLWKEKMVLTLVGLQLTKTTFVNVIMSGQFKEDTIPKVGFSMRRPTKGNVTVKLWDVGHDQLYFHSMQEPHCCGVSAIMYVVAVAYWGIKGDLSDEPLCHVGLRFLIATHQLRRSGCPGPHPTWPWMPPGMGHPQLLWAAHARASAPS</sequence>
<feature type="binding site" evidence="3">
    <location>
        <begin position="27"/>
        <end position="33"/>
    </location>
    <ligand>
        <name>GTP</name>
        <dbReference type="ChEBI" id="CHEBI:37565"/>
    </ligand>
</feature>
<dbReference type="GO" id="GO:1904115">
    <property type="term" value="C:axon cytoplasm"/>
    <property type="evidence" value="ECO:0007669"/>
    <property type="project" value="GOC"/>
</dbReference>
<protein>
    <submittedName>
        <fullName evidence="5">Uncharacterized protein</fullName>
    </submittedName>
</protein>
<keyword evidence="1 3" id="KW-0547">Nucleotide-binding</keyword>
<reference evidence="5" key="1">
    <citation type="submission" date="2020-11" db="EMBL/GenBank/DDBJ databases">
        <title>Gallus gallus (Chicken) genome, bGalGal1, GRCg7b, maternal haplotype autosomes + Z &amp; W.</title>
        <authorList>
            <person name="Warren W."/>
            <person name="Formenti G."/>
            <person name="Fedrigo O."/>
            <person name="Haase B."/>
            <person name="Mountcastle J."/>
            <person name="Balacco J."/>
            <person name="Tracey A."/>
            <person name="Schneider V."/>
            <person name="Okimoto R."/>
            <person name="Cheng H."/>
            <person name="Hawken R."/>
            <person name="Howe K."/>
            <person name="Jarvis E.D."/>
        </authorList>
    </citation>
    <scope>NUCLEOTIDE SEQUENCE [LARGE SCALE GENOMIC DNA]</scope>
    <source>
        <strain evidence="5">Broiler</strain>
    </source>
</reference>
<keyword evidence="6" id="KW-1185">Reference proteome</keyword>
<dbReference type="PANTHER" id="PTHR45732:SF4">
    <property type="entry name" value="ADP-RIBOSYLATION FACTOR-LIKE PROTEIN 8A"/>
    <property type="match status" value="1"/>
</dbReference>
<keyword evidence="4" id="KW-0460">Magnesium</keyword>
<dbReference type="InterPro" id="IPR006689">
    <property type="entry name" value="Small_GTPase_ARF/SAR"/>
</dbReference>
<dbReference type="Gene3D" id="3.40.50.300">
    <property type="entry name" value="P-loop containing nucleotide triphosphate hydrolases"/>
    <property type="match status" value="1"/>
</dbReference>
<dbReference type="AlphaFoldDB" id="A0A8V0YM68"/>
<dbReference type="FunCoup" id="A0A8V0YM68">
    <property type="interactions" value="27"/>
</dbReference>
<evidence type="ECO:0000256" key="3">
    <source>
        <dbReference type="PIRSR" id="PIRSR606689-1"/>
    </source>
</evidence>
<accession>A0A8V0YM68</accession>
<keyword evidence="2 3" id="KW-0342">GTP-binding</keyword>
<name>A0A8V0YM68_CHICK</name>
<evidence type="ECO:0000313" key="5">
    <source>
        <dbReference type="Ensembl" id="ENSGALP00010019846.1"/>
    </source>
</evidence>
<dbReference type="GO" id="GO:0005765">
    <property type="term" value="C:lysosomal membrane"/>
    <property type="evidence" value="ECO:0000318"/>
    <property type="project" value="GO_Central"/>
</dbReference>
<dbReference type="GeneTree" id="ENSGT00940000154861"/>
<dbReference type="GO" id="GO:0008089">
    <property type="term" value="P:anterograde axonal transport"/>
    <property type="evidence" value="ECO:0000318"/>
    <property type="project" value="GO_Central"/>
</dbReference>
<organism evidence="5 6">
    <name type="scientific">Gallus gallus</name>
    <name type="common">Chicken</name>
    <dbReference type="NCBI Taxonomy" id="9031"/>
    <lineage>
        <taxon>Eukaryota</taxon>
        <taxon>Metazoa</taxon>
        <taxon>Chordata</taxon>
        <taxon>Craniata</taxon>
        <taxon>Vertebrata</taxon>
        <taxon>Euteleostomi</taxon>
        <taxon>Archelosauria</taxon>
        <taxon>Archosauria</taxon>
        <taxon>Dinosauria</taxon>
        <taxon>Saurischia</taxon>
        <taxon>Theropoda</taxon>
        <taxon>Coelurosauria</taxon>
        <taxon>Aves</taxon>
        <taxon>Neognathae</taxon>
        <taxon>Galloanserae</taxon>
        <taxon>Galliformes</taxon>
        <taxon>Phasianidae</taxon>
        <taxon>Phasianinae</taxon>
        <taxon>Gallus</taxon>
    </lineage>
</organism>